<keyword evidence="2" id="KW-1185">Reference proteome</keyword>
<protein>
    <submittedName>
        <fullName evidence="1">Uncharacterized protein</fullName>
    </submittedName>
</protein>
<name>A0A8J8M7Y1_9FIRM</name>
<dbReference type="Proteomes" id="UP000677305">
    <property type="component" value="Chromosome"/>
</dbReference>
<organism evidence="1 2">
    <name type="scientific">Vallitalea guaymasensis</name>
    <dbReference type="NCBI Taxonomy" id="1185412"/>
    <lineage>
        <taxon>Bacteria</taxon>
        <taxon>Bacillati</taxon>
        <taxon>Bacillota</taxon>
        <taxon>Clostridia</taxon>
        <taxon>Lachnospirales</taxon>
        <taxon>Vallitaleaceae</taxon>
        <taxon>Vallitalea</taxon>
    </lineage>
</organism>
<dbReference type="RefSeq" id="WP_212692216.1">
    <property type="nucleotide sequence ID" value="NZ_CP058561.1"/>
</dbReference>
<proteinExistence type="predicted"/>
<dbReference type="EMBL" id="CP058561">
    <property type="protein sequence ID" value="QUH27929.1"/>
    <property type="molecule type" value="Genomic_DNA"/>
</dbReference>
<reference evidence="1 2" key="1">
    <citation type="submission" date="2020-07" db="EMBL/GenBank/DDBJ databases">
        <title>Vallitalea guaymasensis genome.</title>
        <authorList>
            <person name="Postec A."/>
        </authorList>
    </citation>
    <scope>NUCLEOTIDE SEQUENCE [LARGE SCALE GENOMIC DNA]</scope>
    <source>
        <strain evidence="1 2">Ra1766G1</strain>
    </source>
</reference>
<dbReference type="KEGG" id="vgu:HYG85_02965"/>
<dbReference type="AlphaFoldDB" id="A0A8J8M7Y1"/>
<gene>
    <name evidence="1" type="ORF">HYG85_02965</name>
</gene>
<evidence type="ECO:0000313" key="1">
    <source>
        <dbReference type="EMBL" id="QUH27929.1"/>
    </source>
</evidence>
<sequence length="116" mass="13516">MKDQLDDASKRDIEIISSQMNNQIIELGKVYKHAPLGIAEDIHSSEFILVVDNTYGVFVFENQESKREGYYTYNKGVIRILNNYILHDIYMNKMLTDFGEEIFEKYGNDLEGLLKL</sequence>
<evidence type="ECO:0000313" key="2">
    <source>
        <dbReference type="Proteomes" id="UP000677305"/>
    </source>
</evidence>
<accession>A0A8J8M7Y1</accession>